<dbReference type="Pfam" id="PF00037">
    <property type="entry name" value="Fer4"/>
    <property type="match status" value="1"/>
</dbReference>
<dbReference type="PANTHER" id="PTHR43122:SF1">
    <property type="entry name" value="IRON-SULFUR-BINDING PROTEIN"/>
    <property type="match status" value="1"/>
</dbReference>
<dbReference type="Gene3D" id="3.30.70.20">
    <property type="match status" value="2"/>
</dbReference>
<accession>A8MGV1</accession>
<name>A8MGV1_ALKOO</name>
<dbReference type="KEGG" id="aoe:Clos_1099"/>
<dbReference type="PROSITE" id="PS51379">
    <property type="entry name" value="4FE4S_FER_2"/>
    <property type="match status" value="3"/>
</dbReference>
<dbReference type="PROSITE" id="PS00198">
    <property type="entry name" value="4FE4S_FER_1"/>
    <property type="match status" value="3"/>
</dbReference>
<evidence type="ECO:0000256" key="2">
    <source>
        <dbReference type="ARBA" id="ARBA00023004"/>
    </source>
</evidence>
<evidence type="ECO:0000256" key="1">
    <source>
        <dbReference type="ARBA" id="ARBA00022723"/>
    </source>
</evidence>
<keyword evidence="6" id="KW-1185">Reference proteome</keyword>
<dbReference type="SUPFAM" id="SSF54862">
    <property type="entry name" value="4Fe-4S ferredoxins"/>
    <property type="match status" value="2"/>
</dbReference>
<dbReference type="GO" id="GO:0046872">
    <property type="term" value="F:metal ion binding"/>
    <property type="evidence" value="ECO:0007669"/>
    <property type="project" value="UniProtKB-KW"/>
</dbReference>
<feature type="domain" description="4Fe-4S ferredoxin-type" evidence="4">
    <location>
        <begin position="250"/>
        <end position="278"/>
    </location>
</feature>
<gene>
    <name evidence="5" type="ordered locus">Clos_1099</name>
</gene>
<protein>
    <submittedName>
        <fullName evidence="5">4Fe-4S ferredoxin iron-sulfur binding domain protein</fullName>
    </submittedName>
</protein>
<keyword evidence="3" id="KW-0411">Iron-sulfur</keyword>
<evidence type="ECO:0000259" key="4">
    <source>
        <dbReference type="PROSITE" id="PS51379"/>
    </source>
</evidence>
<dbReference type="EMBL" id="CP000853">
    <property type="protein sequence ID" value="ABW18645.1"/>
    <property type="molecule type" value="Genomic_DNA"/>
</dbReference>
<dbReference type="OrthoDB" id="9672at2"/>
<keyword evidence="2" id="KW-0408">Iron</keyword>
<dbReference type="Pfam" id="PF12838">
    <property type="entry name" value="Fer4_7"/>
    <property type="match status" value="1"/>
</dbReference>
<dbReference type="Proteomes" id="UP000000269">
    <property type="component" value="Chromosome"/>
</dbReference>
<feature type="domain" description="4Fe-4S ferredoxin-type" evidence="4">
    <location>
        <begin position="50"/>
        <end position="79"/>
    </location>
</feature>
<organism evidence="5 6">
    <name type="scientific">Alkaliphilus oremlandii (strain OhILAs)</name>
    <name type="common">Clostridium oremlandii (strain OhILAs)</name>
    <dbReference type="NCBI Taxonomy" id="350688"/>
    <lineage>
        <taxon>Bacteria</taxon>
        <taxon>Bacillati</taxon>
        <taxon>Bacillota</taxon>
        <taxon>Clostridia</taxon>
        <taxon>Peptostreptococcales</taxon>
        <taxon>Natronincolaceae</taxon>
        <taxon>Alkaliphilus</taxon>
    </lineage>
</organism>
<dbReference type="HOGENOM" id="CLU_048087_0_0_9"/>
<evidence type="ECO:0000313" key="6">
    <source>
        <dbReference type="Proteomes" id="UP000000269"/>
    </source>
</evidence>
<reference evidence="6" key="1">
    <citation type="submission" date="2007-10" db="EMBL/GenBank/DDBJ databases">
        <title>Complete genome of Alkaliphilus oremlandii OhILAs.</title>
        <authorList>
            <person name="Copeland A."/>
            <person name="Lucas S."/>
            <person name="Lapidus A."/>
            <person name="Barry K."/>
            <person name="Detter J.C."/>
            <person name="Glavina del Rio T."/>
            <person name="Hammon N."/>
            <person name="Israni S."/>
            <person name="Dalin E."/>
            <person name="Tice H."/>
            <person name="Pitluck S."/>
            <person name="Chain P."/>
            <person name="Malfatti S."/>
            <person name="Shin M."/>
            <person name="Vergez L."/>
            <person name="Schmutz J."/>
            <person name="Larimer F."/>
            <person name="Land M."/>
            <person name="Hauser L."/>
            <person name="Kyrpides N."/>
            <person name="Mikhailova N."/>
            <person name="Stolz J.F."/>
            <person name="Dawson A."/>
            <person name="Fisher E."/>
            <person name="Crable B."/>
            <person name="Perera E."/>
            <person name="Lisak J."/>
            <person name="Ranganathan M."/>
            <person name="Basu P."/>
            <person name="Richardson P."/>
        </authorList>
    </citation>
    <scope>NUCLEOTIDE SEQUENCE [LARGE SCALE GENOMIC DNA]</scope>
    <source>
        <strain evidence="6">OhILAs</strain>
    </source>
</reference>
<dbReference type="PANTHER" id="PTHR43122">
    <property type="entry name" value="FERREDOXIN SUBUNIT OF PYRUVATE:FLAVODOXIN OXIDOREDUCTASE-RELATED"/>
    <property type="match status" value="1"/>
</dbReference>
<dbReference type="InterPro" id="IPR017900">
    <property type="entry name" value="4Fe4S_Fe_S_CS"/>
</dbReference>
<dbReference type="eggNOG" id="COG1148">
    <property type="taxonomic scope" value="Bacteria"/>
</dbReference>
<dbReference type="AlphaFoldDB" id="A8MGV1"/>
<dbReference type="InterPro" id="IPR017896">
    <property type="entry name" value="4Fe4S_Fe-S-bd"/>
</dbReference>
<proteinExistence type="predicted"/>
<dbReference type="GO" id="GO:0051536">
    <property type="term" value="F:iron-sulfur cluster binding"/>
    <property type="evidence" value="ECO:0007669"/>
    <property type="project" value="UniProtKB-KW"/>
</dbReference>
<sequence>MLLKYFIQKMAVENVPKIEKKSCLHYRNANDPCNNCIESCPTAAIVKRDQAFVIEDELCIGCGICKVKCPSQSISMVHFGENTIPKAIKSCETVVFGCNYGKSEGNVMVPCLNGLHPELLALLLLHFKDKKLKFNLSKCSTCAIDSKALTFEVSLKKALAFLENIKSYEEPEVILDECEVPNISPRSITRRDLFHIIKDDSINHATDIFNSMWSNSKDNTLNHRQILLDLVNGLAKEETFEINRESTLFSNYVVNSSCNGCNYCEAICPYKAWKIEETEEIYTLSFNTGRCRSCGQCIKTCPQKAIEKTNILSDDFKGYTPKVEKPKIKCKKCNAKFVLTEKDNELCTACMKREELRKSLFKKN</sequence>
<feature type="domain" description="4Fe-4S ferredoxin-type" evidence="4">
    <location>
        <begin position="282"/>
        <end position="311"/>
    </location>
</feature>
<evidence type="ECO:0000256" key="3">
    <source>
        <dbReference type="ARBA" id="ARBA00023014"/>
    </source>
</evidence>
<dbReference type="eggNOG" id="COG1143">
    <property type="taxonomic scope" value="Bacteria"/>
</dbReference>
<dbReference type="RefSeq" id="WP_012158957.1">
    <property type="nucleotide sequence ID" value="NC_009922.1"/>
</dbReference>
<evidence type="ECO:0000313" key="5">
    <source>
        <dbReference type="EMBL" id="ABW18645.1"/>
    </source>
</evidence>
<keyword evidence="1" id="KW-0479">Metal-binding</keyword>
<dbReference type="STRING" id="350688.Clos_1099"/>